<sequence length="46" mass="5141">MRKRKLTKNLKINEQMDNMGDSGTFAALDAASGKMNKGSNKRNKLQ</sequence>
<reference evidence="1 2" key="1">
    <citation type="submission" date="2023-04" db="EMBL/GenBank/DDBJ databases">
        <title>Clostridium tannerae sp. nov., isolated from the fecal material of an alpaca.</title>
        <authorList>
            <person name="Miller S."/>
            <person name="Hendry M."/>
            <person name="King J."/>
            <person name="Sankaranarayanan K."/>
            <person name="Lawson P.A."/>
        </authorList>
    </citation>
    <scope>NUCLEOTIDE SEQUENCE [LARGE SCALE GENOMIC DNA]</scope>
    <source>
        <strain evidence="1 2">A1-XYC3</strain>
    </source>
</reference>
<evidence type="ECO:0000313" key="1">
    <source>
        <dbReference type="EMBL" id="MDW8802617.1"/>
    </source>
</evidence>
<proteinExistence type="predicted"/>
<dbReference type="Proteomes" id="UP001281656">
    <property type="component" value="Unassembled WGS sequence"/>
</dbReference>
<comment type="caution">
    <text evidence="1">The sequence shown here is derived from an EMBL/GenBank/DDBJ whole genome shotgun (WGS) entry which is preliminary data.</text>
</comment>
<dbReference type="RefSeq" id="WP_261669712.1">
    <property type="nucleotide sequence ID" value="NZ_JARUJP010000024.1"/>
</dbReference>
<gene>
    <name evidence="1" type="ORF">P8V03_15830</name>
</gene>
<evidence type="ECO:0000313" key="2">
    <source>
        <dbReference type="Proteomes" id="UP001281656"/>
    </source>
</evidence>
<protein>
    <submittedName>
        <fullName evidence="1">Uncharacterized protein</fullName>
    </submittedName>
</protein>
<dbReference type="EMBL" id="JARUJP010000024">
    <property type="protein sequence ID" value="MDW8802617.1"/>
    <property type="molecule type" value="Genomic_DNA"/>
</dbReference>
<accession>A0ABU4JWX3</accession>
<organism evidence="1 2">
    <name type="scientific">Clostridium tanneri</name>
    <dbReference type="NCBI Taxonomy" id="3037988"/>
    <lineage>
        <taxon>Bacteria</taxon>
        <taxon>Bacillati</taxon>
        <taxon>Bacillota</taxon>
        <taxon>Clostridia</taxon>
        <taxon>Eubacteriales</taxon>
        <taxon>Clostridiaceae</taxon>
        <taxon>Clostridium</taxon>
    </lineage>
</organism>
<name>A0ABU4JWX3_9CLOT</name>
<keyword evidence="2" id="KW-1185">Reference proteome</keyword>